<feature type="region of interest" description="Disordered" evidence="1">
    <location>
        <begin position="17"/>
        <end position="37"/>
    </location>
</feature>
<evidence type="ECO:0008006" key="4">
    <source>
        <dbReference type="Google" id="ProtNLM"/>
    </source>
</evidence>
<organism evidence="2 3">
    <name type="scientific">Edaphochlamys debaryana</name>
    <dbReference type="NCBI Taxonomy" id="47281"/>
    <lineage>
        <taxon>Eukaryota</taxon>
        <taxon>Viridiplantae</taxon>
        <taxon>Chlorophyta</taxon>
        <taxon>core chlorophytes</taxon>
        <taxon>Chlorophyceae</taxon>
        <taxon>CS clade</taxon>
        <taxon>Chlamydomonadales</taxon>
        <taxon>Chlamydomonadales incertae sedis</taxon>
        <taxon>Edaphochlamys</taxon>
    </lineage>
</organism>
<proteinExistence type="predicted"/>
<dbReference type="EMBL" id="JAEHOE010000014">
    <property type="protein sequence ID" value="KAG2497531.1"/>
    <property type="molecule type" value="Genomic_DNA"/>
</dbReference>
<keyword evidence="3" id="KW-1185">Reference proteome</keyword>
<comment type="caution">
    <text evidence="2">The sequence shown here is derived from an EMBL/GenBank/DDBJ whole genome shotgun (WGS) entry which is preliminary data.</text>
</comment>
<sequence length="238" mass="26242">MVQDFRLWTPPEDVCPDHNPWAEEPAEGHASNAGAKPRRYRVGDKVQLLLNPGFLASAAPELRAQLEGPFVVSQVCTARSVRLHLPHDVREAVHLGVHSIIHVSRLAPVDDDAMPAPALGKAAKPVSGPGSFPISVLTEFDDVHELDPHCEEDAVVGVKLAHDKQAKKACLFRIRWAECKGREDSWESFAAVSHLPCVRAFLRTAEFQSFKASDRFSNFASAYPERAPRLVRFAPSAE</sequence>
<dbReference type="OrthoDB" id="532080at2759"/>
<name>A0A836C217_9CHLO</name>
<dbReference type="AlphaFoldDB" id="A0A836C217"/>
<evidence type="ECO:0000256" key="1">
    <source>
        <dbReference type="SAM" id="MobiDB-lite"/>
    </source>
</evidence>
<reference evidence="2" key="1">
    <citation type="journal article" date="2020" name="bioRxiv">
        <title>Comparative genomics of Chlamydomonas.</title>
        <authorList>
            <person name="Craig R.J."/>
            <person name="Hasan A.R."/>
            <person name="Ness R.W."/>
            <person name="Keightley P.D."/>
        </authorList>
    </citation>
    <scope>NUCLEOTIDE SEQUENCE</scope>
    <source>
        <strain evidence="2">CCAP 11/70</strain>
    </source>
</reference>
<evidence type="ECO:0000313" key="3">
    <source>
        <dbReference type="Proteomes" id="UP000612055"/>
    </source>
</evidence>
<evidence type="ECO:0000313" key="2">
    <source>
        <dbReference type="EMBL" id="KAG2497531.1"/>
    </source>
</evidence>
<accession>A0A836C217</accession>
<protein>
    <recommendedName>
        <fullName evidence="4">Chromo domain-containing protein</fullName>
    </recommendedName>
</protein>
<gene>
    <name evidence="2" type="ORF">HYH03_004679</name>
</gene>
<dbReference type="Proteomes" id="UP000612055">
    <property type="component" value="Unassembled WGS sequence"/>
</dbReference>